<evidence type="ECO:0000313" key="1">
    <source>
        <dbReference type="EMBL" id="WDD99811.1"/>
    </source>
</evidence>
<protein>
    <submittedName>
        <fullName evidence="1">Uncharacterized protein</fullName>
    </submittedName>
</protein>
<gene>
    <name evidence="1" type="ORF">SG35_003825</name>
</gene>
<reference evidence="1 2" key="2">
    <citation type="journal article" date="2022" name="Mar. Drugs">
        <title>Bioassay-Guided Fractionation Leads to the Detection of Cholic Acid Generated by the Rare Thalassomonas sp.</title>
        <authorList>
            <person name="Pheiffer F."/>
            <person name="Schneider Y.K."/>
            <person name="Hansen E.H."/>
            <person name="Andersen J.H."/>
            <person name="Isaksson J."/>
            <person name="Busche T."/>
            <person name="R C."/>
            <person name="Kalinowski J."/>
            <person name="Zyl L.V."/>
            <person name="Trindade M."/>
        </authorList>
    </citation>
    <scope>NUCLEOTIDE SEQUENCE [LARGE SCALE GENOMIC DNA]</scope>
    <source>
        <strain evidence="1 2">A5K-106</strain>
    </source>
</reference>
<reference evidence="1 2" key="1">
    <citation type="journal article" date="2015" name="Genome Announc.">
        <title>Draft Genome Sequences of Marine Isolates of Thalassomonas viridans and Thalassomonas actiniarum.</title>
        <authorList>
            <person name="Olonade I."/>
            <person name="van Zyl L.J."/>
            <person name="Trindade M."/>
        </authorList>
    </citation>
    <scope>NUCLEOTIDE SEQUENCE [LARGE SCALE GENOMIC DNA]</scope>
    <source>
        <strain evidence="1 2">A5K-106</strain>
    </source>
</reference>
<organism evidence="1 2">
    <name type="scientific">Thalassomonas actiniarum</name>
    <dbReference type="NCBI Taxonomy" id="485447"/>
    <lineage>
        <taxon>Bacteria</taxon>
        <taxon>Pseudomonadati</taxon>
        <taxon>Pseudomonadota</taxon>
        <taxon>Gammaproteobacteria</taxon>
        <taxon>Alteromonadales</taxon>
        <taxon>Colwelliaceae</taxon>
        <taxon>Thalassomonas</taxon>
    </lineage>
</organism>
<dbReference type="Proteomes" id="UP000032568">
    <property type="component" value="Chromosome"/>
</dbReference>
<accession>A0AAE9YS04</accession>
<dbReference type="RefSeq" id="WP_044831945.1">
    <property type="nucleotide sequence ID" value="NZ_CP059735.1"/>
</dbReference>
<sequence length="305" mass="33979">MLRIILITLLTLITSNVYGKTSNWDVMVPCHGCSDYKKELEALNAAFRVGQTIYVVDNQNGQFYVNEYYVNSVDPDSYGAANANMRLMTKHAPGSPVSQDFAHHDAILTELTNNITQPFTINVSEFPSAFVGINTADFANWFTDYHYEKKKQDFDLLDAEMAAAQTLTIGVNVKVFSMSYTFTSTNYLEYSFPDGTSVQMKFEVMKNVTTGKYYLQFKDPKFLDSKSKAIPTSKNTLTYYISNGGNLAERGDTGSIRAHIEAVYTAPVLWIGWGEDSGGGTPTTVIRDCYVEIKDGKTTIVCNPS</sequence>
<name>A0AAE9YS04_9GAMM</name>
<dbReference type="KEGG" id="tact:SG35_003825"/>
<keyword evidence="2" id="KW-1185">Reference proteome</keyword>
<evidence type="ECO:0000313" key="2">
    <source>
        <dbReference type="Proteomes" id="UP000032568"/>
    </source>
</evidence>
<proteinExistence type="predicted"/>
<dbReference type="AlphaFoldDB" id="A0AAE9YS04"/>
<dbReference type="EMBL" id="CP059735">
    <property type="protein sequence ID" value="WDD99811.1"/>
    <property type="molecule type" value="Genomic_DNA"/>
</dbReference>